<proteinExistence type="predicted"/>
<evidence type="ECO:0000313" key="1">
    <source>
        <dbReference type="EMBL" id="PWB87363.1"/>
    </source>
</evidence>
<protein>
    <submittedName>
        <fullName evidence="1">Uncharacterized protein</fullName>
    </submittedName>
</protein>
<accession>A0A315XMX6</accession>
<dbReference type="Proteomes" id="UP000251717">
    <property type="component" value="Unassembled WGS sequence"/>
</dbReference>
<dbReference type="RefSeq" id="WP_165814030.1">
    <property type="nucleotide sequence ID" value="NZ_MZGS01000020.1"/>
</dbReference>
<keyword evidence="2" id="KW-1185">Reference proteome</keyword>
<reference evidence="1 2" key="1">
    <citation type="submission" date="2017-03" db="EMBL/GenBank/DDBJ databases">
        <title>Genome sequence of Methanobrevibacter thaueri.</title>
        <authorList>
            <person name="Poehlein A."/>
            <person name="Seedorf H."/>
            <person name="Daniel R."/>
        </authorList>
    </citation>
    <scope>NUCLEOTIDE SEQUENCE [LARGE SCALE GENOMIC DNA]</scope>
    <source>
        <strain evidence="1 2">DSM 11995</strain>
    </source>
</reference>
<sequence length="46" mass="5193">MAKPISPSPVIEGEDAIEIIKNMNDSPSEEYKELAKDIKSQRFVPF</sequence>
<dbReference type="EMBL" id="MZGS01000020">
    <property type="protein sequence ID" value="PWB87363.1"/>
    <property type="molecule type" value="Genomic_DNA"/>
</dbReference>
<evidence type="ECO:0000313" key="2">
    <source>
        <dbReference type="Proteomes" id="UP000251717"/>
    </source>
</evidence>
<dbReference type="AlphaFoldDB" id="A0A315XMX6"/>
<comment type="caution">
    <text evidence="1">The sequence shown here is derived from an EMBL/GenBank/DDBJ whole genome shotgun (WGS) entry which is preliminary data.</text>
</comment>
<name>A0A315XMX6_9EURY</name>
<gene>
    <name evidence="1" type="ORF">MBBTH_09280</name>
</gene>
<organism evidence="1 2">
    <name type="scientific">Methanobrevibacter thaueri</name>
    <dbReference type="NCBI Taxonomy" id="190975"/>
    <lineage>
        <taxon>Archaea</taxon>
        <taxon>Methanobacteriati</taxon>
        <taxon>Methanobacteriota</taxon>
        <taxon>Methanomada group</taxon>
        <taxon>Methanobacteria</taxon>
        <taxon>Methanobacteriales</taxon>
        <taxon>Methanobacteriaceae</taxon>
        <taxon>Methanobrevibacter</taxon>
    </lineage>
</organism>